<gene>
    <name evidence="1" type="ORF">Ahy_A03g011923</name>
</gene>
<organism evidence="1 2">
    <name type="scientific">Arachis hypogaea</name>
    <name type="common">Peanut</name>
    <dbReference type="NCBI Taxonomy" id="3818"/>
    <lineage>
        <taxon>Eukaryota</taxon>
        <taxon>Viridiplantae</taxon>
        <taxon>Streptophyta</taxon>
        <taxon>Embryophyta</taxon>
        <taxon>Tracheophyta</taxon>
        <taxon>Spermatophyta</taxon>
        <taxon>Magnoliopsida</taxon>
        <taxon>eudicotyledons</taxon>
        <taxon>Gunneridae</taxon>
        <taxon>Pentapetalae</taxon>
        <taxon>rosids</taxon>
        <taxon>fabids</taxon>
        <taxon>Fabales</taxon>
        <taxon>Fabaceae</taxon>
        <taxon>Papilionoideae</taxon>
        <taxon>50 kb inversion clade</taxon>
        <taxon>dalbergioids sensu lato</taxon>
        <taxon>Dalbergieae</taxon>
        <taxon>Pterocarpus clade</taxon>
        <taxon>Arachis</taxon>
    </lineage>
</organism>
<sequence length="76" mass="8424">MSDIAMLVAEEYEKRTKILKKDNHGAIGDGDIIRVSGASVLASKLKEEKNRVLKWFSEFEPKSQFGVAASDSFFSA</sequence>
<dbReference type="EMBL" id="SDMP01000003">
    <property type="protein sequence ID" value="RYR65998.1"/>
    <property type="molecule type" value="Genomic_DNA"/>
</dbReference>
<dbReference type="PANTHER" id="PTHR36067:SF1">
    <property type="entry name" value="EXPRESSED PROTEIN"/>
    <property type="match status" value="1"/>
</dbReference>
<reference evidence="1 2" key="1">
    <citation type="submission" date="2019-01" db="EMBL/GenBank/DDBJ databases">
        <title>Sequencing of cultivated peanut Arachis hypogaea provides insights into genome evolution and oil improvement.</title>
        <authorList>
            <person name="Chen X."/>
        </authorList>
    </citation>
    <scope>NUCLEOTIDE SEQUENCE [LARGE SCALE GENOMIC DNA]</scope>
    <source>
        <strain evidence="2">cv. Fuhuasheng</strain>
        <tissue evidence="1">Leaves</tissue>
    </source>
</reference>
<name>A0A445DS49_ARAHY</name>
<dbReference type="PANTHER" id="PTHR36067">
    <property type="entry name" value="EXPRESSED PROTEIN"/>
    <property type="match status" value="1"/>
</dbReference>
<proteinExistence type="predicted"/>
<comment type="caution">
    <text evidence="1">The sequence shown here is derived from an EMBL/GenBank/DDBJ whole genome shotgun (WGS) entry which is preliminary data.</text>
</comment>
<dbReference type="Proteomes" id="UP000289738">
    <property type="component" value="Chromosome A03"/>
</dbReference>
<protein>
    <submittedName>
        <fullName evidence="1">Uncharacterized protein</fullName>
    </submittedName>
</protein>
<evidence type="ECO:0000313" key="1">
    <source>
        <dbReference type="EMBL" id="RYR65998.1"/>
    </source>
</evidence>
<evidence type="ECO:0000313" key="2">
    <source>
        <dbReference type="Proteomes" id="UP000289738"/>
    </source>
</evidence>
<dbReference type="AlphaFoldDB" id="A0A445DS49"/>
<accession>A0A445DS49</accession>
<keyword evidence="2" id="KW-1185">Reference proteome</keyword>